<keyword evidence="1" id="KW-0732">Signal</keyword>
<dbReference type="AlphaFoldDB" id="A0A2M4B786"/>
<dbReference type="EMBL" id="GGFK01015603">
    <property type="protein sequence ID" value="MBW48924.1"/>
    <property type="molecule type" value="Transcribed_RNA"/>
</dbReference>
<proteinExistence type="predicted"/>
<feature type="signal peptide" evidence="1">
    <location>
        <begin position="1"/>
        <end position="19"/>
    </location>
</feature>
<accession>A0A2M4B786</accession>
<reference evidence="2" key="1">
    <citation type="submission" date="2018-01" db="EMBL/GenBank/DDBJ databases">
        <title>An insight into the sialome of Amazonian anophelines.</title>
        <authorList>
            <person name="Ribeiro J.M."/>
            <person name="Scarpassa V."/>
            <person name="Calvo E."/>
        </authorList>
    </citation>
    <scope>NUCLEOTIDE SEQUENCE</scope>
    <source>
        <tissue evidence="2">Salivary glands</tissue>
    </source>
</reference>
<name>A0A2M4B786_9DIPT</name>
<organism evidence="2">
    <name type="scientific">Anopheles triannulatus</name>
    <dbReference type="NCBI Taxonomy" id="58253"/>
    <lineage>
        <taxon>Eukaryota</taxon>
        <taxon>Metazoa</taxon>
        <taxon>Ecdysozoa</taxon>
        <taxon>Arthropoda</taxon>
        <taxon>Hexapoda</taxon>
        <taxon>Insecta</taxon>
        <taxon>Pterygota</taxon>
        <taxon>Neoptera</taxon>
        <taxon>Endopterygota</taxon>
        <taxon>Diptera</taxon>
        <taxon>Nematocera</taxon>
        <taxon>Culicoidea</taxon>
        <taxon>Culicidae</taxon>
        <taxon>Anophelinae</taxon>
        <taxon>Anopheles</taxon>
    </lineage>
</organism>
<feature type="chain" id="PRO_5014636795" evidence="1">
    <location>
        <begin position="20"/>
        <end position="102"/>
    </location>
</feature>
<evidence type="ECO:0000256" key="1">
    <source>
        <dbReference type="SAM" id="SignalP"/>
    </source>
</evidence>
<evidence type="ECO:0000313" key="2">
    <source>
        <dbReference type="EMBL" id="MBW48924.1"/>
    </source>
</evidence>
<protein>
    <submittedName>
        <fullName evidence="2">Putative secreted protein</fullName>
    </submittedName>
</protein>
<sequence>MLLKFGILLILFGFTPSSAPTAAPGACSDSERFRRTTFFCMSSSIVSTNTVTLAGLWNVTLRFLASAALVDIDRLRCEAGMFSTVLATSRGVLDVLLPLIIC</sequence>